<accession>A0ABS5FPL1</accession>
<name>A0ABS5FPL1_9BRAD</name>
<evidence type="ECO:0000313" key="3">
    <source>
        <dbReference type="Proteomes" id="UP001315278"/>
    </source>
</evidence>
<dbReference type="Proteomes" id="UP001315278">
    <property type="component" value="Unassembled WGS sequence"/>
</dbReference>
<reference evidence="3" key="1">
    <citation type="journal article" date="2021" name="ISME J.">
        <title>Evolutionary origin and ecological implication of a unique nif island in free-living Bradyrhizobium lineages.</title>
        <authorList>
            <person name="Tao J."/>
        </authorList>
    </citation>
    <scope>NUCLEOTIDE SEQUENCE [LARGE SCALE GENOMIC DNA]</scope>
    <source>
        <strain evidence="3">SZCCT0434</strain>
    </source>
</reference>
<proteinExistence type="predicted"/>
<dbReference type="EMBL" id="JAFCJH010000030">
    <property type="protein sequence ID" value="MBR0798725.1"/>
    <property type="molecule type" value="Genomic_DNA"/>
</dbReference>
<comment type="caution">
    <text evidence="2">The sequence shown here is derived from an EMBL/GenBank/DDBJ whole genome shotgun (WGS) entry which is preliminary data.</text>
</comment>
<feature type="coiled-coil region" evidence="1">
    <location>
        <begin position="210"/>
        <end position="269"/>
    </location>
</feature>
<keyword evidence="1" id="KW-0175">Coiled coil</keyword>
<organism evidence="2 3">
    <name type="scientific">Bradyrhizobium jicamae</name>
    <dbReference type="NCBI Taxonomy" id="280332"/>
    <lineage>
        <taxon>Bacteria</taxon>
        <taxon>Pseudomonadati</taxon>
        <taxon>Pseudomonadota</taxon>
        <taxon>Alphaproteobacteria</taxon>
        <taxon>Hyphomicrobiales</taxon>
        <taxon>Nitrobacteraceae</taxon>
        <taxon>Bradyrhizobium</taxon>
    </lineage>
</organism>
<evidence type="ECO:0000256" key="1">
    <source>
        <dbReference type="SAM" id="Coils"/>
    </source>
</evidence>
<dbReference type="RefSeq" id="WP_212493889.1">
    <property type="nucleotide sequence ID" value="NZ_JAFCJH010000030.1"/>
</dbReference>
<protein>
    <submittedName>
        <fullName evidence="2">Uncharacterized protein</fullName>
    </submittedName>
</protein>
<evidence type="ECO:0000313" key="2">
    <source>
        <dbReference type="EMBL" id="MBR0798725.1"/>
    </source>
</evidence>
<keyword evidence="3" id="KW-1185">Reference proteome</keyword>
<sequence length="597" mass="65499">MVDPRPVTEVLDFRSVAPEEARRCLVERGVDSSIAAAENIIGALGDGTCVRIKMERHPTLGRWVAHIDGLETLNSYVFDARLFEGDRIGGRWIAVPGITVGAPVGVLNWCRDSDFLEAVLKRLRKVAPQADSSLTRSQLSQVVTYLSRAGLLPTEGAELNSFHERLQSFAPNLGHNVELVDKLVDAICVLRPIETQLTSRREEIEANLRRELEDRLLQELEEEMEPLSDERDRLTSEVTELSARLDRDRKEVQQAIDDAEGARQAIKDELSMVLSQLGDVPTGAEETVSTLAARIGTRLKEPAQDFGLLAAPGAPWTKPDFSQRPFRGWAELSQTLRASSLRCGYDLTDLMLIDVAARSGELVVLPEDRAGGLIACYADAISGGDAVHHILDPTILSVDDLWRQPSNVRPTAFGRAWSAACHDSRRFRVVLLEGLHRTPVDLWVPTMVNLLKDSRRPSNLLVFASIGASILDKDRVWRAMDQSVIALSPTVPAGLTPHLLARASGREPSYACFDAASAPAPSSDDILTVLTNFEDSTDGIRLRRLASIYRSATAIAAEIDINSWLTAFAGAGGADAEISSRLTKGANWLRDLVNDRE</sequence>
<gene>
    <name evidence="2" type="ORF">JQ615_25385</name>
</gene>